<organism evidence="3">
    <name type="scientific">Indivirus ILV1</name>
    <dbReference type="NCBI Taxonomy" id="1977633"/>
    <lineage>
        <taxon>Viruses</taxon>
        <taxon>Varidnaviria</taxon>
        <taxon>Bamfordvirae</taxon>
        <taxon>Nucleocytoviricota</taxon>
        <taxon>Megaviricetes</taxon>
        <taxon>Imitervirales</taxon>
        <taxon>Mimiviridae</taxon>
        <taxon>Klosneuvirinae</taxon>
        <taxon>Indivirus</taxon>
    </lineage>
</organism>
<dbReference type="Pfam" id="PF00085">
    <property type="entry name" value="Thioredoxin"/>
    <property type="match status" value="1"/>
</dbReference>
<evidence type="ECO:0000259" key="2">
    <source>
        <dbReference type="PROSITE" id="PS51352"/>
    </source>
</evidence>
<dbReference type="PRINTS" id="PR00421">
    <property type="entry name" value="THIOREDOXIN"/>
</dbReference>
<evidence type="ECO:0000313" key="3">
    <source>
        <dbReference type="EMBL" id="ARF09663.1"/>
    </source>
</evidence>
<keyword evidence="1" id="KW-1015">Disulfide bond</keyword>
<dbReference type="PROSITE" id="PS51352">
    <property type="entry name" value="THIOREDOXIN_2"/>
    <property type="match status" value="1"/>
</dbReference>
<sequence length="117" mass="13179">MPVHRVTSDDHFTQLLNSEGYTHVLVDFFADWCGPCKMIAPKLEQMSSEYRNVLFVKVNVDEVDDLSQRYNVTGLPTFLLFESGNPVPLSSPVVGANEMKVRGLLETTKNLGLNEEF</sequence>
<dbReference type="InterPro" id="IPR013766">
    <property type="entry name" value="Thioredoxin_domain"/>
</dbReference>
<dbReference type="CDD" id="cd02947">
    <property type="entry name" value="TRX_family"/>
    <property type="match status" value="1"/>
</dbReference>
<name>A0A1V0SD63_9VIRU</name>
<feature type="domain" description="Thioredoxin" evidence="2">
    <location>
        <begin position="1"/>
        <end position="113"/>
    </location>
</feature>
<protein>
    <submittedName>
        <fullName evidence="3">Thioredoxin</fullName>
    </submittedName>
</protein>
<dbReference type="InterPro" id="IPR036249">
    <property type="entry name" value="Thioredoxin-like_sf"/>
</dbReference>
<dbReference type="SUPFAM" id="SSF52833">
    <property type="entry name" value="Thioredoxin-like"/>
    <property type="match status" value="1"/>
</dbReference>
<dbReference type="PANTHER" id="PTHR46115">
    <property type="entry name" value="THIOREDOXIN-LIKE PROTEIN 1"/>
    <property type="match status" value="1"/>
</dbReference>
<dbReference type="InterPro" id="IPR017937">
    <property type="entry name" value="Thioredoxin_CS"/>
</dbReference>
<dbReference type="PROSITE" id="PS00194">
    <property type="entry name" value="THIOREDOXIN_1"/>
    <property type="match status" value="1"/>
</dbReference>
<gene>
    <name evidence="3" type="ORF">Indivirus_2_42</name>
</gene>
<accession>A0A1V0SD63</accession>
<proteinExistence type="predicted"/>
<reference evidence="3" key="1">
    <citation type="journal article" date="2017" name="Science">
        <title>Giant viruses with an expanded complement of translation system components.</title>
        <authorList>
            <person name="Schulz F."/>
            <person name="Yutin N."/>
            <person name="Ivanova N.N."/>
            <person name="Ortega D.R."/>
            <person name="Lee T.K."/>
            <person name="Vierheilig J."/>
            <person name="Daims H."/>
            <person name="Horn M."/>
            <person name="Wagner M."/>
            <person name="Jensen G.J."/>
            <person name="Kyrpides N.C."/>
            <person name="Koonin E.V."/>
            <person name="Woyke T."/>
        </authorList>
    </citation>
    <scope>NUCLEOTIDE SEQUENCE</scope>
    <source>
        <strain evidence="3">ILV1</strain>
    </source>
</reference>
<evidence type="ECO:0000256" key="1">
    <source>
        <dbReference type="ARBA" id="ARBA00023157"/>
    </source>
</evidence>
<dbReference type="EMBL" id="KY684086">
    <property type="protein sequence ID" value="ARF09663.1"/>
    <property type="molecule type" value="Genomic_DNA"/>
</dbReference>
<dbReference type="Gene3D" id="3.40.30.10">
    <property type="entry name" value="Glutaredoxin"/>
    <property type="match status" value="1"/>
</dbReference>